<accession>W2SQF8</accession>
<organism evidence="1 2">
    <name type="scientific">Necator americanus</name>
    <name type="common">Human hookworm</name>
    <dbReference type="NCBI Taxonomy" id="51031"/>
    <lineage>
        <taxon>Eukaryota</taxon>
        <taxon>Metazoa</taxon>
        <taxon>Ecdysozoa</taxon>
        <taxon>Nematoda</taxon>
        <taxon>Chromadorea</taxon>
        <taxon>Rhabditida</taxon>
        <taxon>Rhabditina</taxon>
        <taxon>Rhabditomorpha</taxon>
        <taxon>Strongyloidea</taxon>
        <taxon>Ancylostomatidae</taxon>
        <taxon>Bunostominae</taxon>
        <taxon>Necator</taxon>
    </lineage>
</organism>
<evidence type="ECO:0000313" key="2">
    <source>
        <dbReference type="Proteomes" id="UP000053676"/>
    </source>
</evidence>
<name>W2SQF8_NECAM</name>
<reference evidence="2" key="1">
    <citation type="journal article" date="2014" name="Nat. Genet.">
        <title>Genome of the human hookworm Necator americanus.</title>
        <authorList>
            <person name="Tang Y.T."/>
            <person name="Gao X."/>
            <person name="Rosa B.A."/>
            <person name="Abubucker S."/>
            <person name="Hallsworth-Pepin K."/>
            <person name="Martin J."/>
            <person name="Tyagi R."/>
            <person name="Heizer E."/>
            <person name="Zhang X."/>
            <person name="Bhonagiri-Palsikar V."/>
            <person name="Minx P."/>
            <person name="Warren W.C."/>
            <person name="Wang Q."/>
            <person name="Zhan B."/>
            <person name="Hotez P.J."/>
            <person name="Sternberg P.W."/>
            <person name="Dougall A."/>
            <person name="Gaze S.T."/>
            <person name="Mulvenna J."/>
            <person name="Sotillo J."/>
            <person name="Ranganathan S."/>
            <person name="Rabelo E.M."/>
            <person name="Wilson R.K."/>
            <person name="Felgner P.L."/>
            <person name="Bethony J."/>
            <person name="Hawdon J.M."/>
            <person name="Gasser R.B."/>
            <person name="Loukas A."/>
            <person name="Mitreva M."/>
        </authorList>
    </citation>
    <scope>NUCLEOTIDE SEQUENCE [LARGE SCALE GENOMIC DNA]</scope>
</reference>
<sequence>MSDFIKLCNRPRSKNPQHPCDILAESDSHYSQDSSFNTPKKWVELFSRYNSDAIYNNQWTQQQEQTVLLRIHGYARCNVVLKEVLLLSYNVPLHKDISIIAGFSEKGAISARGDLNTPDSTHEVESMGFRDHAELDYKARLVNHESCGESLWTTASVELYLRRSRMGDGNGGARIRGC</sequence>
<dbReference type="OrthoDB" id="443524at2759"/>
<dbReference type="EMBL" id="KI666719">
    <property type="protein sequence ID" value="ETN71850.1"/>
    <property type="molecule type" value="Genomic_DNA"/>
</dbReference>
<protein>
    <submittedName>
        <fullName evidence="1">Uncharacterized protein</fullName>
    </submittedName>
</protein>
<dbReference type="AlphaFoldDB" id="W2SQF8"/>
<keyword evidence="2" id="KW-1185">Reference proteome</keyword>
<evidence type="ECO:0000313" key="1">
    <source>
        <dbReference type="EMBL" id="ETN71850.1"/>
    </source>
</evidence>
<proteinExistence type="predicted"/>
<gene>
    <name evidence="1" type="ORF">NECAME_04594</name>
</gene>
<dbReference type="Proteomes" id="UP000053676">
    <property type="component" value="Unassembled WGS sequence"/>
</dbReference>
<dbReference type="KEGG" id="nai:NECAME_04594"/>